<evidence type="ECO:0000313" key="2">
    <source>
        <dbReference type="Proteomes" id="UP000008932"/>
    </source>
</evidence>
<dbReference type="AlphaFoldDB" id="F8H1V9"/>
<protein>
    <submittedName>
        <fullName evidence="1">Uncharacterized protein</fullName>
    </submittedName>
</protein>
<organism evidence="1 2">
    <name type="scientific">Stutzerimonas stutzeri (strain ATCC 17588 / DSM 5190 / CCUG 11256 / JCM 5965 / LMG 11199 / NBRC 14165 / NCIMB 11358 / Stanier 221)</name>
    <name type="common">Pseudomonas stutzeri</name>
    <dbReference type="NCBI Taxonomy" id="96563"/>
    <lineage>
        <taxon>Bacteria</taxon>
        <taxon>Pseudomonadati</taxon>
        <taxon>Pseudomonadota</taxon>
        <taxon>Gammaproteobacteria</taxon>
        <taxon>Pseudomonadales</taxon>
        <taxon>Pseudomonadaceae</taxon>
        <taxon>Stutzerimonas</taxon>
    </lineage>
</organism>
<dbReference type="KEGG" id="psz:PSTAB_1169"/>
<dbReference type="Proteomes" id="UP000008932">
    <property type="component" value="Chromosome"/>
</dbReference>
<name>F8H1V9_STUS2</name>
<reference key="2">
    <citation type="submission" date="2011-06" db="EMBL/GenBank/DDBJ databases">
        <title>Complete Genome Sequence of Pseudomonas stutzeri Strain CGMCC 1.1803.</title>
        <authorList>
            <person name="Yan Y."/>
            <person name="Chen M."/>
            <person name="Lu W."/>
            <person name="Zhang W."/>
            <person name="Ping S."/>
            <person name="Lin M."/>
        </authorList>
    </citation>
    <scope>NUCLEOTIDE SEQUENCE</scope>
    <source>
        <strain>ATCC 17588</strain>
    </source>
</reference>
<sequence length="41" mass="4375">MPGAPLPALAWQQQALTISIQPGLCAGLLRACRRRACSRQA</sequence>
<evidence type="ECO:0000313" key="1">
    <source>
        <dbReference type="EMBL" id="AEJ04450.1"/>
    </source>
</evidence>
<dbReference type="HOGENOM" id="CLU_3275516_0_0_6"/>
<gene>
    <name evidence="1" type="ordered locus">PSTAB_1169</name>
</gene>
<reference evidence="2" key="3">
    <citation type="submission" date="2011-06" db="EMBL/GenBank/DDBJ databases">
        <title>Complete genome sequence of Pseudomonas stutzeri strain CGMCC 1.1803.</title>
        <authorList>
            <person name="Yan Y."/>
            <person name="Chen M."/>
            <person name="Lu W."/>
            <person name="Zhang W."/>
            <person name="Ping S."/>
            <person name="Lin M."/>
        </authorList>
    </citation>
    <scope>NUCLEOTIDE SEQUENCE [LARGE SCALE GENOMIC DNA]</scope>
    <source>
        <strain evidence="2">ATCC 17588 / DSM 5190 / CCUG 11256 / JCM 5965 / LMG 11199 / NCIMB 11358 / Stanier 221</strain>
    </source>
</reference>
<proteinExistence type="predicted"/>
<accession>F8H1V9</accession>
<reference evidence="1 2" key="1">
    <citation type="journal article" date="2011" name="J. Bacteriol.">
        <title>Complete Genome Sequence of the Type Strain Pseudomonas stutzeri CGMCC 1.1803.</title>
        <authorList>
            <person name="Chen M."/>
            <person name="Yan Y."/>
            <person name="Zhang W."/>
            <person name="Lu W."/>
            <person name="Wang J."/>
            <person name="Ping S."/>
            <person name="Lin M."/>
        </authorList>
    </citation>
    <scope>NUCLEOTIDE SEQUENCE [LARGE SCALE GENOMIC DNA]</scope>
    <source>
        <strain evidence="2">ATCC 17588 / DSM 5190 / CCUG 11256 / JCM 5965 / LMG 11199 / NCIMB 11358 / Stanier 221</strain>
    </source>
</reference>
<dbReference type="EMBL" id="CP002881">
    <property type="protein sequence ID" value="AEJ04450.1"/>
    <property type="molecule type" value="Genomic_DNA"/>
</dbReference>